<dbReference type="EMBL" id="SLWQ01000002">
    <property type="protein sequence ID" value="TCO42161.1"/>
    <property type="molecule type" value="Genomic_DNA"/>
</dbReference>
<dbReference type="Gene3D" id="3.30.160.100">
    <property type="entry name" value="Ribosome hibernation promotion factor-like"/>
    <property type="match status" value="1"/>
</dbReference>
<dbReference type="AlphaFoldDB" id="A0A4R2IC85"/>
<name>A0A4R2IC85_9GAMM</name>
<evidence type="ECO:0000256" key="6">
    <source>
        <dbReference type="SAM" id="Coils"/>
    </source>
</evidence>
<accession>A0A4R2IC85</accession>
<gene>
    <name evidence="7" type="ORF">EV148_102520</name>
</gene>
<protein>
    <recommendedName>
        <fullName evidence="4">Ribosome hibernation promoting factor</fullName>
    </recommendedName>
    <alternativeName>
        <fullName evidence="5">Hibernation factor HPF</fullName>
    </alternativeName>
</protein>
<dbReference type="GO" id="GO:0045900">
    <property type="term" value="P:negative regulation of translational elongation"/>
    <property type="evidence" value="ECO:0007669"/>
    <property type="project" value="TreeGrafter"/>
</dbReference>
<dbReference type="OrthoDB" id="9795980at2"/>
<feature type="coiled-coil region" evidence="6">
    <location>
        <begin position="71"/>
        <end position="98"/>
    </location>
</feature>
<dbReference type="Pfam" id="PF02482">
    <property type="entry name" value="Ribosomal_S30AE"/>
    <property type="match status" value="1"/>
</dbReference>
<dbReference type="InterPro" id="IPR003489">
    <property type="entry name" value="RHF/RaiA"/>
</dbReference>
<evidence type="ECO:0000256" key="1">
    <source>
        <dbReference type="ARBA" id="ARBA00022845"/>
    </source>
</evidence>
<dbReference type="SUPFAM" id="SSF69754">
    <property type="entry name" value="Ribosome binding protein Y (YfiA homologue)"/>
    <property type="match status" value="1"/>
</dbReference>
<dbReference type="Proteomes" id="UP000294862">
    <property type="component" value="Unassembled WGS sequence"/>
</dbReference>
<proteinExistence type="inferred from homology"/>
<evidence type="ECO:0000313" key="8">
    <source>
        <dbReference type="Proteomes" id="UP000294862"/>
    </source>
</evidence>
<keyword evidence="8" id="KW-1185">Reference proteome</keyword>
<reference evidence="7 8" key="1">
    <citation type="journal article" date="2015" name="Stand. Genomic Sci.">
        <title>Genomic Encyclopedia of Bacterial and Archaeal Type Strains, Phase III: the genomes of soil and plant-associated and newly described type strains.</title>
        <authorList>
            <person name="Whitman W.B."/>
            <person name="Woyke T."/>
            <person name="Klenk H.P."/>
            <person name="Zhou Y."/>
            <person name="Lilburn T.G."/>
            <person name="Beck B.J."/>
            <person name="De Vos P."/>
            <person name="Vandamme P."/>
            <person name="Eisen J.A."/>
            <person name="Garrity G."/>
            <person name="Hugenholtz P."/>
            <person name="Kyrpides N.C."/>
        </authorList>
    </citation>
    <scope>NUCLEOTIDE SEQUENCE [LARGE SCALE GENOMIC DNA]</scope>
    <source>
        <strain evidence="7 8">A3</strain>
    </source>
</reference>
<dbReference type="PANTHER" id="PTHR33231">
    <property type="entry name" value="30S RIBOSOMAL PROTEIN"/>
    <property type="match status" value="1"/>
</dbReference>
<dbReference type="InterPro" id="IPR050574">
    <property type="entry name" value="HPF/YfiA_ribosome-assoc"/>
</dbReference>
<dbReference type="CDD" id="cd00552">
    <property type="entry name" value="RaiA"/>
    <property type="match status" value="1"/>
</dbReference>
<dbReference type="RefSeq" id="WP_131995393.1">
    <property type="nucleotide sequence ID" value="NZ_JACGXM010000011.1"/>
</dbReference>
<comment type="similarity">
    <text evidence="2">Belongs to the HPF/YfiA ribosome-associated protein family. Short HPF subfamily.</text>
</comment>
<sequence>MQINVKGHQVEVTAALRDYAAGKFERVTRVFDQLHDVTVVLGIEKLLHKAEVTMQLSGKTLHADATAPDMYAAIDALVDKVETQLRKHKEKLTDHHADTVRATRYS</sequence>
<dbReference type="GO" id="GO:0043024">
    <property type="term" value="F:ribosomal small subunit binding"/>
    <property type="evidence" value="ECO:0007669"/>
    <property type="project" value="TreeGrafter"/>
</dbReference>
<evidence type="ECO:0000256" key="5">
    <source>
        <dbReference type="ARBA" id="ARBA00041319"/>
    </source>
</evidence>
<evidence type="ECO:0000256" key="2">
    <source>
        <dbReference type="ARBA" id="ARBA00038434"/>
    </source>
</evidence>
<keyword evidence="6" id="KW-0175">Coiled coil</keyword>
<dbReference type="FunFam" id="3.30.160.100:FF:000001">
    <property type="entry name" value="Ribosome hibernation promoting factor"/>
    <property type="match status" value="1"/>
</dbReference>
<comment type="subunit">
    <text evidence="3">Associates exclusively with 100S ribosomes, which are dimers of 70S ribosomes.</text>
</comment>
<keyword evidence="1" id="KW-0810">Translation regulation</keyword>
<dbReference type="NCBIfam" id="TIGR00741">
    <property type="entry name" value="yfiA"/>
    <property type="match status" value="1"/>
</dbReference>
<organism evidence="7 8">
    <name type="scientific">Dokdonella fugitiva</name>
    <dbReference type="NCBI Taxonomy" id="328517"/>
    <lineage>
        <taxon>Bacteria</taxon>
        <taxon>Pseudomonadati</taxon>
        <taxon>Pseudomonadota</taxon>
        <taxon>Gammaproteobacteria</taxon>
        <taxon>Lysobacterales</taxon>
        <taxon>Rhodanobacteraceae</taxon>
        <taxon>Dokdonella</taxon>
    </lineage>
</organism>
<dbReference type="InterPro" id="IPR036567">
    <property type="entry name" value="RHF-like"/>
</dbReference>
<dbReference type="GO" id="GO:0022627">
    <property type="term" value="C:cytosolic small ribosomal subunit"/>
    <property type="evidence" value="ECO:0007669"/>
    <property type="project" value="TreeGrafter"/>
</dbReference>
<dbReference type="PANTHER" id="PTHR33231:SF1">
    <property type="entry name" value="30S RIBOSOMAL PROTEIN"/>
    <property type="match status" value="1"/>
</dbReference>
<comment type="caution">
    <text evidence="7">The sequence shown here is derived from an EMBL/GenBank/DDBJ whole genome shotgun (WGS) entry which is preliminary data.</text>
</comment>
<evidence type="ECO:0000313" key="7">
    <source>
        <dbReference type="EMBL" id="TCO42161.1"/>
    </source>
</evidence>
<evidence type="ECO:0000256" key="3">
    <source>
        <dbReference type="ARBA" id="ARBA00038695"/>
    </source>
</evidence>
<evidence type="ECO:0000256" key="4">
    <source>
        <dbReference type="ARBA" id="ARBA00041148"/>
    </source>
</evidence>